<dbReference type="EnsemblMetazoa" id="AATE004250-RA">
    <property type="protein sequence ID" value="AATE004250-PA.1"/>
    <property type="gene ID" value="AATE004250"/>
</dbReference>
<organism evidence="2">
    <name type="scientific">Anopheles atroparvus</name>
    <name type="common">European mosquito</name>
    <dbReference type="NCBI Taxonomy" id="41427"/>
    <lineage>
        <taxon>Eukaryota</taxon>
        <taxon>Metazoa</taxon>
        <taxon>Ecdysozoa</taxon>
        <taxon>Arthropoda</taxon>
        <taxon>Hexapoda</taxon>
        <taxon>Insecta</taxon>
        <taxon>Pterygota</taxon>
        <taxon>Neoptera</taxon>
        <taxon>Endopterygota</taxon>
        <taxon>Diptera</taxon>
        <taxon>Nematocera</taxon>
        <taxon>Culicoidea</taxon>
        <taxon>Culicidae</taxon>
        <taxon>Anophelinae</taxon>
        <taxon>Anopheles</taxon>
    </lineage>
</organism>
<proteinExistence type="predicted"/>
<dbReference type="AlphaFoldDB" id="A0A182IRS4"/>
<evidence type="ECO:0000313" key="2">
    <source>
        <dbReference type="EnsemblMetazoa" id="AATE004250-PA.1"/>
    </source>
</evidence>
<accession>A0A182IRS4</accession>
<sequence>MGQAASQEDAEQEGQAEGEEEDEEDGGIIPMRSDRFLVPSPQNWALQILERFMIKKYDTNGTYIEIAPAPGGGEKVLIIRICVHEGKSTVALTYSIRPRITSSNKELTKVAKA</sequence>
<protein>
    <submittedName>
        <fullName evidence="2">Uncharacterized protein</fullName>
    </submittedName>
</protein>
<name>A0A182IRS4_ANOAO</name>
<evidence type="ECO:0000256" key="1">
    <source>
        <dbReference type="SAM" id="MobiDB-lite"/>
    </source>
</evidence>
<feature type="region of interest" description="Disordered" evidence="1">
    <location>
        <begin position="1"/>
        <end position="34"/>
    </location>
</feature>
<reference evidence="2" key="1">
    <citation type="submission" date="2022-08" db="UniProtKB">
        <authorList>
            <consortium name="EnsemblMetazoa"/>
        </authorList>
    </citation>
    <scope>IDENTIFICATION</scope>
    <source>
        <strain evidence="2">EBRO</strain>
    </source>
</reference>
<dbReference type="VEuPathDB" id="VectorBase:AATE004250"/>
<feature type="compositionally biased region" description="Acidic residues" evidence="1">
    <location>
        <begin position="8"/>
        <end position="26"/>
    </location>
</feature>